<dbReference type="AlphaFoldDB" id="A0A5M9ZUA7"/>
<feature type="domain" description="Circularly permuted ATPgrasp" evidence="2">
    <location>
        <begin position="50"/>
        <end position="378"/>
    </location>
</feature>
<dbReference type="RefSeq" id="WP_150380938.1">
    <property type="nucleotide sequence ID" value="NZ_RZUI01000003.1"/>
</dbReference>
<dbReference type="Pfam" id="PF04168">
    <property type="entry name" value="Alpha-E"/>
    <property type="match status" value="1"/>
</dbReference>
<reference evidence="3 4" key="1">
    <citation type="journal article" date="2019" name="Syst. Appl. Microbiol.">
        <title>Characterization of Bifidobacterium species in feaces of the Egyptian fruit bat: Description of B. vespertilionis sp. nov. and B. rousetti sp. nov.</title>
        <authorList>
            <person name="Modesto M."/>
            <person name="Satti M."/>
            <person name="Watanabe K."/>
            <person name="Puglisi E."/>
            <person name="Morelli L."/>
            <person name="Huang C.-H."/>
            <person name="Liou J.-S."/>
            <person name="Miyashita M."/>
            <person name="Tamura T."/>
            <person name="Saito S."/>
            <person name="Mori K."/>
            <person name="Huang L."/>
            <person name="Sciavilla P."/>
            <person name="Sandri C."/>
            <person name="Spiezio C."/>
            <person name="Vitali F."/>
            <person name="Cavalieri D."/>
            <person name="Perpetuini G."/>
            <person name="Tofalo R."/>
            <person name="Bonetti A."/>
            <person name="Arita M."/>
            <person name="Mattarelli P."/>
        </authorList>
    </citation>
    <scope>NUCLEOTIDE SEQUENCE [LARGE SCALE GENOMIC DNA]</scope>
    <source>
        <strain evidence="3 4">RST7</strain>
    </source>
</reference>
<dbReference type="PANTHER" id="PTHR34595:SF7">
    <property type="entry name" value="SLL1039 PROTEIN"/>
    <property type="match status" value="1"/>
</dbReference>
<dbReference type="SUPFAM" id="SSF56059">
    <property type="entry name" value="Glutathione synthetase ATP-binding domain-like"/>
    <property type="match status" value="1"/>
</dbReference>
<evidence type="ECO:0000259" key="2">
    <source>
        <dbReference type="Pfam" id="PF04174"/>
    </source>
</evidence>
<dbReference type="EMBL" id="RZUI01000003">
    <property type="protein sequence ID" value="KAA8831085.1"/>
    <property type="molecule type" value="Genomic_DNA"/>
</dbReference>
<dbReference type="Pfam" id="PF04174">
    <property type="entry name" value="CP_ATPgrasp_1"/>
    <property type="match status" value="1"/>
</dbReference>
<dbReference type="InterPro" id="IPR007296">
    <property type="entry name" value="DUF403"/>
</dbReference>
<evidence type="ECO:0000313" key="4">
    <source>
        <dbReference type="Proteomes" id="UP000412028"/>
    </source>
</evidence>
<feature type="domain" description="DUF403" evidence="1">
    <location>
        <begin position="479"/>
        <end position="640"/>
    </location>
</feature>
<dbReference type="Gene3D" id="3.30.1490.270">
    <property type="match status" value="1"/>
</dbReference>
<accession>A0A5M9ZUA7</accession>
<dbReference type="InterPro" id="IPR051680">
    <property type="entry name" value="ATP-dep_Glu-Cys_Ligase-2"/>
</dbReference>
<evidence type="ECO:0000313" key="3">
    <source>
        <dbReference type="EMBL" id="KAA8831085.1"/>
    </source>
</evidence>
<comment type="caution">
    <text evidence="3">The sequence shown here is derived from an EMBL/GenBank/DDBJ whole genome shotgun (WGS) entry which is preliminary data.</text>
</comment>
<evidence type="ECO:0000259" key="1">
    <source>
        <dbReference type="Pfam" id="PF04168"/>
    </source>
</evidence>
<name>A0A5M9ZUA7_9BIFI</name>
<gene>
    <name evidence="3" type="ORF">EMO89_03295</name>
</gene>
<sequence>MIESKAQKMASELVDRRAAINRELSRNGVRFGIYKNGQYHDQLFPYDPVPRIIASDEFDELERGLKQRVDALNAYLKDVYSDKRIVHDGVIPEEYVYTSAGYFPQVNGVTPPGGVFAHIAGEDLVQGEDGKWWVLEDNLRIPSGASYPLFVRDIERRISPRLFRDVRVRDNRAYPTMLRRSMDFVSTEGIAVVLTPGRFNSAFFEHAYLAEKTGAVLAFPEDLEVENNELYFIDYSGRKHRVGVVYRRLSDEYLDPFAFNADSVIGVPGLLGAYRAGNVAIMNAPGNGAADDKAIYYFVPAMVQYYLHEDPILHNAPTYMPMFNEDRKTVLDRLGELVIKDVAEAGGYGVVFGSSLDARQREELADKIKAEPRRFIAQEVIQFRDIDVVDPATGRMEPRKADLRAFVVTGPDTHVWYSGLTRYSSVPGQMIVNSSQGGGFKDTWVLAGEGESLENEWASKRIIADSERHSLSLLTASKADNLYWLGRYTERVFTTLTRFFPFYDQVMDTDVDAFRPFARALDLPEDFEDFDTFIHTFLYDKNNPNSVRSAMDCAFNNAVILRPELTSRVLQYVEMALSSIADATALSSDAEDIYAQRDVNDDLLAFWGAVENSTIDQTLKAFLFIGKYLERLDLYTRLTVSADELRAPIRKLVSYAMTLDGMPVPECFASGLRWLIGQLPNRGYEDLAETLKQFQEGFNDRVAAETLRPLAEVNTMNLACSKALLPDSGEESGVR</sequence>
<protein>
    <submittedName>
        <fullName evidence="3">UDP-N-acetylmuramate dehydrogenase</fullName>
    </submittedName>
</protein>
<proteinExistence type="predicted"/>
<dbReference type="OrthoDB" id="9803842at2"/>
<dbReference type="PANTHER" id="PTHR34595">
    <property type="entry name" value="BLR5612 PROTEIN"/>
    <property type="match status" value="1"/>
</dbReference>
<dbReference type="Gene3D" id="3.40.50.11290">
    <property type="match status" value="1"/>
</dbReference>
<dbReference type="Proteomes" id="UP000412028">
    <property type="component" value="Unassembled WGS sequence"/>
</dbReference>
<dbReference type="InterPro" id="IPR007302">
    <property type="entry name" value="CP_ATPgrasp"/>
</dbReference>
<organism evidence="3 4">
    <name type="scientific">Bifidobacterium tissieri</name>
    <dbReference type="NCBI Taxonomy" id="1630162"/>
    <lineage>
        <taxon>Bacteria</taxon>
        <taxon>Bacillati</taxon>
        <taxon>Actinomycetota</taxon>
        <taxon>Actinomycetes</taxon>
        <taxon>Bifidobacteriales</taxon>
        <taxon>Bifidobacteriaceae</taxon>
        <taxon>Bifidobacterium</taxon>
    </lineage>
</organism>